<proteinExistence type="predicted"/>
<evidence type="ECO:0000313" key="1">
    <source>
        <dbReference type="EMBL" id="BCZ47339.1"/>
    </source>
</evidence>
<organism evidence="1 2">
    <name type="scientific">Clostridium gelidum</name>
    <dbReference type="NCBI Taxonomy" id="704125"/>
    <lineage>
        <taxon>Bacteria</taxon>
        <taxon>Bacillati</taxon>
        <taxon>Bacillota</taxon>
        <taxon>Clostridia</taxon>
        <taxon>Eubacteriales</taxon>
        <taxon>Clostridiaceae</taxon>
        <taxon>Clostridium</taxon>
    </lineage>
</organism>
<keyword evidence="2" id="KW-1185">Reference proteome</keyword>
<sequence length="169" mass="20311">MKYFEMLEDPRIQYRYRIESLEWEEKEGKTFGIGYFKGDEESLPDFIIYKKHFLASLELKNVMEMYTDELKFSLVIFNNIELQMQKEYYSIEAPLVEGLGEQTTYHKDDSVDKKVLSHKKLQDYKVFRLKELEPTQFSRPHVFVDLDIVESALRRELWGIAFEKTLVEE</sequence>
<protein>
    <submittedName>
        <fullName evidence="1">Uncharacterized protein</fullName>
    </submittedName>
</protein>
<dbReference type="RefSeq" id="WP_224033686.1">
    <property type="nucleotide sequence ID" value="NZ_AP024849.1"/>
</dbReference>
<name>A0ABM7T5P4_9CLOT</name>
<dbReference type="EMBL" id="AP024849">
    <property type="protein sequence ID" value="BCZ47339.1"/>
    <property type="molecule type" value="Genomic_DNA"/>
</dbReference>
<evidence type="ECO:0000313" key="2">
    <source>
        <dbReference type="Proteomes" id="UP000824633"/>
    </source>
</evidence>
<gene>
    <name evidence="1" type="ORF">psyc5s11_34060</name>
</gene>
<accession>A0ABM7T5P4</accession>
<reference evidence="2" key="1">
    <citation type="submission" date="2021-07" db="EMBL/GenBank/DDBJ databases">
        <title>Complete genome sequencing of a Clostridium isolate.</title>
        <authorList>
            <person name="Ueki A."/>
            <person name="Tonouchi A."/>
        </authorList>
    </citation>
    <scope>NUCLEOTIDE SEQUENCE [LARGE SCALE GENOMIC DNA]</scope>
    <source>
        <strain evidence="2">C5S11</strain>
    </source>
</reference>
<dbReference type="Proteomes" id="UP000824633">
    <property type="component" value="Chromosome"/>
</dbReference>